<dbReference type="GO" id="GO:0046872">
    <property type="term" value="F:metal ion binding"/>
    <property type="evidence" value="ECO:0007669"/>
    <property type="project" value="UniProtKB-KW"/>
</dbReference>
<keyword evidence="7" id="KW-1185">Reference proteome</keyword>
<dbReference type="InterPro" id="IPR011008">
    <property type="entry name" value="Dimeric_a/b-barrel"/>
</dbReference>
<evidence type="ECO:0000256" key="3">
    <source>
        <dbReference type="ARBA" id="ARBA00022723"/>
    </source>
</evidence>
<evidence type="ECO:0000313" key="7">
    <source>
        <dbReference type="Proteomes" id="UP000297737"/>
    </source>
</evidence>
<keyword evidence="5" id="KW-0408">Iron</keyword>
<keyword evidence="2 6" id="KW-0575">Peroxidase</keyword>
<dbReference type="InterPro" id="IPR006314">
    <property type="entry name" value="Dyp_peroxidase"/>
</dbReference>
<evidence type="ECO:0000256" key="4">
    <source>
        <dbReference type="ARBA" id="ARBA00023002"/>
    </source>
</evidence>
<gene>
    <name evidence="6" type="ORF">EUV02_03365</name>
</gene>
<protein>
    <submittedName>
        <fullName evidence="6">Peroxidase</fullName>
    </submittedName>
</protein>
<dbReference type="PANTHER" id="PTHR30521">
    <property type="entry name" value="DEFERROCHELATASE/PEROXIDASE"/>
    <property type="match status" value="1"/>
</dbReference>
<organism evidence="6 7">
    <name type="scientific">Glacieibacterium arshaanense</name>
    <dbReference type="NCBI Taxonomy" id="2511025"/>
    <lineage>
        <taxon>Bacteria</taxon>
        <taxon>Pseudomonadati</taxon>
        <taxon>Pseudomonadota</taxon>
        <taxon>Alphaproteobacteria</taxon>
        <taxon>Sphingomonadales</taxon>
        <taxon>Sphingosinicellaceae</taxon>
        <taxon>Glacieibacterium</taxon>
    </lineage>
</organism>
<dbReference type="PROSITE" id="PS51404">
    <property type="entry name" value="DYP_PEROXIDASE"/>
    <property type="match status" value="1"/>
</dbReference>
<dbReference type="PANTHER" id="PTHR30521:SF5">
    <property type="entry name" value="BLR4509 PROTEIN"/>
    <property type="match status" value="1"/>
</dbReference>
<dbReference type="AlphaFoldDB" id="A0A4Y9ET32"/>
<sequence length="503" mass="53088">MTRTFAPEPVTEWDDIQALAASGLGALAASAFLLLDVTDVAAARAWLAATRPTSVADINAARADGRIVSTALQLALSAPGLAALGLAPAVIDQFGPEFRQGLASDDSRSRRLGDIGTNDPANWDWGCGADVPHLLVMLYATPDALDAHVDKVLATLSPGFILRKREACAVQNGHEPFGFLDGISQPVVDWAGVREPGHDALYTHLLAAGEVLLGYPNEYRCLTDRPLLDPVQAPQLPRALDDASRADLGRNGSYLVYRRLAQDVPLFWQTLSARAGGMTAAIELAEAMVGRGIDGQPIPALGTRAIPGAEPYDLNSFSFTGDMGGNICPVGAHIRRANPRNADLPSVPDGLLDKLLVTLGLTGNARDDAISSTRFHRILRRGRRFGDMLSPVEAARPGAADPQAGLHFIALQASISRQFEFIQGAWVASAKFAGLSGESDPLLGNRCPFPGTMPTDGFTRPGPDGSIEKHALPQFVTVTAGGYFFLPGLRALAFIAALPAGGS</sequence>
<dbReference type="Proteomes" id="UP000297737">
    <property type="component" value="Unassembled WGS sequence"/>
</dbReference>
<keyword evidence="3" id="KW-0479">Metal-binding</keyword>
<dbReference type="OrthoDB" id="236246at2"/>
<evidence type="ECO:0000256" key="2">
    <source>
        <dbReference type="ARBA" id="ARBA00022559"/>
    </source>
</evidence>
<evidence type="ECO:0000256" key="1">
    <source>
        <dbReference type="ARBA" id="ARBA00001970"/>
    </source>
</evidence>
<dbReference type="SUPFAM" id="SSF54909">
    <property type="entry name" value="Dimeric alpha+beta barrel"/>
    <property type="match status" value="1"/>
</dbReference>
<keyword evidence="4" id="KW-0560">Oxidoreductase</keyword>
<dbReference type="RefSeq" id="WP_135244792.1">
    <property type="nucleotide sequence ID" value="NZ_SIHO01000001.1"/>
</dbReference>
<comment type="cofactor">
    <cofactor evidence="1">
        <name>heme b</name>
        <dbReference type="ChEBI" id="CHEBI:60344"/>
    </cofactor>
</comment>
<evidence type="ECO:0000256" key="5">
    <source>
        <dbReference type="ARBA" id="ARBA00023004"/>
    </source>
</evidence>
<accession>A0A4Y9ET32</accession>
<dbReference type="GO" id="GO:0020037">
    <property type="term" value="F:heme binding"/>
    <property type="evidence" value="ECO:0007669"/>
    <property type="project" value="InterPro"/>
</dbReference>
<reference evidence="6 7" key="1">
    <citation type="submission" date="2019-02" db="EMBL/GenBank/DDBJ databases">
        <title>Polymorphobacter sp. isolated from the lake at the Tibet of China.</title>
        <authorList>
            <person name="Li A."/>
        </authorList>
    </citation>
    <scope>NUCLEOTIDE SEQUENCE [LARGE SCALE GENOMIC DNA]</scope>
    <source>
        <strain evidence="6 7">DJ1R-1</strain>
    </source>
</reference>
<dbReference type="EMBL" id="SIHO01000001">
    <property type="protein sequence ID" value="TFU06068.1"/>
    <property type="molecule type" value="Genomic_DNA"/>
</dbReference>
<name>A0A4Y9ET32_9SPHN</name>
<dbReference type="GO" id="GO:0005829">
    <property type="term" value="C:cytosol"/>
    <property type="evidence" value="ECO:0007669"/>
    <property type="project" value="TreeGrafter"/>
</dbReference>
<proteinExistence type="predicted"/>
<evidence type="ECO:0000313" key="6">
    <source>
        <dbReference type="EMBL" id="TFU06068.1"/>
    </source>
</evidence>
<dbReference type="GO" id="GO:0004601">
    <property type="term" value="F:peroxidase activity"/>
    <property type="evidence" value="ECO:0007669"/>
    <property type="project" value="UniProtKB-KW"/>
</dbReference>
<comment type="caution">
    <text evidence="6">The sequence shown here is derived from an EMBL/GenBank/DDBJ whole genome shotgun (WGS) entry which is preliminary data.</text>
</comment>